<accession>A0A2N3IDN7</accession>
<dbReference type="AlphaFoldDB" id="A0A2N3IDN7"/>
<dbReference type="EMBL" id="MVDE01000004">
    <property type="protein sequence ID" value="PKQ68363.1"/>
    <property type="molecule type" value="Genomic_DNA"/>
</dbReference>
<evidence type="ECO:0008006" key="3">
    <source>
        <dbReference type="Google" id="ProtNLM"/>
    </source>
</evidence>
<evidence type="ECO:0000313" key="1">
    <source>
        <dbReference type="EMBL" id="PKQ68363.1"/>
    </source>
</evidence>
<reference evidence="1 2" key="1">
    <citation type="journal article" date="2017" name="Front. Microbiol.">
        <title>Labilibaculum manganireducens gen. nov., sp. nov. and Labilibaculum filiforme sp. nov., Novel Bacteroidetes Isolated from Subsurface Sediments of the Baltic Sea.</title>
        <authorList>
            <person name="Vandieken V."/>
            <person name="Marshall I.P."/>
            <person name="Niemann H."/>
            <person name="Engelen B."/>
            <person name="Cypionka H."/>
        </authorList>
    </citation>
    <scope>NUCLEOTIDE SEQUENCE [LARGE SCALE GENOMIC DNA]</scope>
    <source>
        <strain evidence="1 2">59.10-2M</strain>
    </source>
</reference>
<organism evidence="1 2">
    <name type="scientific">Labilibaculum manganireducens</name>
    <dbReference type="NCBI Taxonomy" id="1940525"/>
    <lineage>
        <taxon>Bacteria</taxon>
        <taxon>Pseudomonadati</taxon>
        <taxon>Bacteroidota</taxon>
        <taxon>Bacteroidia</taxon>
        <taxon>Marinilabiliales</taxon>
        <taxon>Marinifilaceae</taxon>
        <taxon>Labilibaculum</taxon>
    </lineage>
</organism>
<keyword evidence="2" id="KW-1185">Reference proteome</keyword>
<evidence type="ECO:0000313" key="2">
    <source>
        <dbReference type="Proteomes" id="UP000233618"/>
    </source>
</evidence>
<proteinExistence type="predicted"/>
<protein>
    <recommendedName>
        <fullName evidence="3">Lipoprotein</fullName>
    </recommendedName>
</protein>
<name>A0A2N3IDN7_9BACT</name>
<dbReference type="Proteomes" id="UP000233618">
    <property type="component" value="Unassembled WGS sequence"/>
</dbReference>
<dbReference type="RefSeq" id="WP_101308521.1">
    <property type="nucleotide sequence ID" value="NZ_MVDE01000004.1"/>
</dbReference>
<dbReference type="PROSITE" id="PS51257">
    <property type="entry name" value="PROKAR_LIPOPROTEIN"/>
    <property type="match status" value="1"/>
</dbReference>
<comment type="caution">
    <text evidence="1">The sequence shown here is derived from an EMBL/GenBank/DDBJ whole genome shotgun (WGS) entry which is preliminary data.</text>
</comment>
<sequence>MKKLIFTAFVVLSVLVSCNQSNKKQEAKQVGSKEFAPQTIAQVMKTAEQNVGKEVFFTGMVQHVCAHSGRRAILLDETGKLSLRVEATGKINGFNRELSGATIAVKGTLQEKRLYEKFINDWEAKVKAKEDAEEGGEHCASEMTNINQMREWMKKANRNFYSVYFVDGTSYEIVE</sequence>
<gene>
    <name evidence="1" type="ORF">BZG01_03860</name>
</gene>